<dbReference type="PROSITE" id="PS50109">
    <property type="entry name" value="HIS_KIN"/>
    <property type="match status" value="1"/>
</dbReference>
<dbReference type="SMART" id="SM00086">
    <property type="entry name" value="PAC"/>
    <property type="match status" value="3"/>
</dbReference>
<dbReference type="Pfam" id="PF08448">
    <property type="entry name" value="PAS_4"/>
    <property type="match status" value="1"/>
</dbReference>
<feature type="domain" description="PAC" evidence="10">
    <location>
        <begin position="600"/>
        <end position="654"/>
    </location>
</feature>
<evidence type="ECO:0000259" key="9">
    <source>
        <dbReference type="PROSITE" id="PS50112"/>
    </source>
</evidence>
<dbReference type="Gene3D" id="3.30.565.10">
    <property type="entry name" value="Histidine kinase-like ATPase, C-terminal domain"/>
    <property type="match status" value="1"/>
</dbReference>
<dbReference type="InterPro" id="IPR036890">
    <property type="entry name" value="HATPase_C_sf"/>
</dbReference>
<dbReference type="Proteomes" id="UP000680656">
    <property type="component" value="Chromosome"/>
</dbReference>
<keyword evidence="3 6" id="KW-0597">Phosphoprotein</keyword>
<dbReference type="InterPro" id="IPR000014">
    <property type="entry name" value="PAS"/>
</dbReference>
<feature type="domain" description="PAS" evidence="9">
    <location>
        <begin position="277"/>
        <end position="355"/>
    </location>
</feature>
<dbReference type="InterPro" id="IPR000700">
    <property type="entry name" value="PAS-assoc_C"/>
</dbReference>
<dbReference type="CDD" id="cd00156">
    <property type="entry name" value="REC"/>
    <property type="match status" value="1"/>
</dbReference>
<dbReference type="InterPro" id="IPR013656">
    <property type="entry name" value="PAS_4"/>
</dbReference>
<dbReference type="GeneID" id="65096196"/>
<evidence type="ECO:0000259" key="8">
    <source>
        <dbReference type="PROSITE" id="PS50110"/>
    </source>
</evidence>
<dbReference type="PANTHER" id="PTHR43304:SF1">
    <property type="entry name" value="PAC DOMAIN-CONTAINING PROTEIN"/>
    <property type="match status" value="1"/>
</dbReference>
<evidence type="ECO:0000256" key="3">
    <source>
        <dbReference type="ARBA" id="ARBA00022553"/>
    </source>
</evidence>
<dbReference type="SMART" id="SM00387">
    <property type="entry name" value="HATPase_c"/>
    <property type="match status" value="1"/>
</dbReference>
<dbReference type="InterPro" id="IPR001789">
    <property type="entry name" value="Sig_transdc_resp-reg_receiver"/>
</dbReference>
<dbReference type="EMBL" id="CP075546">
    <property type="protein sequence ID" value="QVV89580.1"/>
    <property type="molecule type" value="Genomic_DNA"/>
</dbReference>
<gene>
    <name evidence="11" type="ORF">KHC33_03390</name>
</gene>
<dbReference type="PROSITE" id="PS50110">
    <property type="entry name" value="RESPONSE_REGULATORY"/>
    <property type="match status" value="1"/>
</dbReference>
<dbReference type="NCBIfam" id="TIGR00229">
    <property type="entry name" value="sensory_box"/>
    <property type="match status" value="3"/>
</dbReference>
<accession>A0A8E7EKJ3</accession>
<dbReference type="SUPFAM" id="SSF55874">
    <property type="entry name" value="ATPase domain of HSP90 chaperone/DNA topoisomerase II/histidine kinase"/>
    <property type="match status" value="1"/>
</dbReference>
<evidence type="ECO:0000256" key="2">
    <source>
        <dbReference type="ARBA" id="ARBA00012438"/>
    </source>
</evidence>
<organism evidence="11 12">
    <name type="scientific">Methanospirillum purgamenti</name>
    <dbReference type="NCBI Taxonomy" id="2834276"/>
    <lineage>
        <taxon>Archaea</taxon>
        <taxon>Methanobacteriati</taxon>
        <taxon>Methanobacteriota</taxon>
        <taxon>Stenosarchaea group</taxon>
        <taxon>Methanomicrobia</taxon>
        <taxon>Methanomicrobiales</taxon>
        <taxon>Methanospirillaceae</taxon>
        <taxon>Methanospirillum</taxon>
    </lineage>
</organism>
<feature type="domain" description="Histidine kinase" evidence="7">
    <location>
        <begin position="665"/>
        <end position="862"/>
    </location>
</feature>
<dbReference type="SMART" id="SM00448">
    <property type="entry name" value="REC"/>
    <property type="match status" value="1"/>
</dbReference>
<dbReference type="Gene3D" id="3.30.450.20">
    <property type="entry name" value="PAS domain"/>
    <property type="match status" value="4"/>
</dbReference>
<evidence type="ECO:0000259" key="10">
    <source>
        <dbReference type="PROSITE" id="PS50113"/>
    </source>
</evidence>
<feature type="domain" description="PAS" evidence="9">
    <location>
        <begin position="533"/>
        <end position="578"/>
    </location>
</feature>
<dbReference type="RefSeq" id="WP_214420372.1">
    <property type="nucleotide sequence ID" value="NZ_CP075546.1"/>
</dbReference>
<dbReference type="Pfam" id="PF02518">
    <property type="entry name" value="HATPase_c"/>
    <property type="match status" value="1"/>
</dbReference>
<dbReference type="SMART" id="SM00091">
    <property type="entry name" value="PAS"/>
    <property type="match status" value="4"/>
</dbReference>
<evidence type="ECO:0000313" key="11">
    <source>
        <dbReference type="EMBL" id="QVV89580.1"/>
    </source>
</evidence>
<evidence type="ECO:0000259" key="7">
    <source>
        <dbReference type="PROSITE" id="PS50109"/>
    </source>
</evidence>
<dbReference type="KEGG" id="mrtj:KHC33_03390"/>
<dbReference type="EC" id="2.7.13.3" evidence="2"/>
<dbReference type="InterPro" id="IPR035965">
    <property type="entry name" value="PAS-like_dom_sf"/>
</dbReference>
<dbReference type="Pfam" id="PF00072">
    <property type="entry name" value="Response_reg"/>
    <property type="match status" value="1"/>
</dbReference>
<sequence>MNTISPNSISPPIALLIVDDEKDVLQATKSYLTITFPVEVDTAESGQIALQMIAQKKYDAIISDYEMDEMSGIELLKNIRSQGLDTPFIIFTGKGREEVVIAAFENGADGYVMKGGEIRSQFVDLYHKINTIVQKREAEKTIKEVECKFHDIYNNSPIAIELFDEQGTIIEINPAGLQLFGINSIESVKGYNLFSDASTTKEKLDELRSGKVIKYVTEYNFDHQKQQNQYISTKSGKITLFIQITPLFKGTCFLSGYIAHTIDITEEKTAQEDLKEQKLFLDYLLETIPSPVFYKDAEGRYTGCNSAFEKYIGLSKNDLIGKSVFDISPRDLAEVYHAKDKELFTKPGMQVYESQVRFADGTNHDVIFQKATLVDRSGKVQGLIGIILDITERKGIEHALQESEDYIRTVLDNLPIGVAVNTVEPVVTFEYFNDNFLKLYRVSADALKTPDAFWDHVYEDPIMRESLKKRVLEDCMSGDTTRMHWDDIPITRTGEVTTYVNAMNIPIHEKNLMISVVWDITDRKRAEDSLRETNRLLEGMLDGIPDIIGIQNPDHTLIRYNRAGYEVLGLTPEEVRGKPCYSFIGRTKPCDICASMKALSSKKICTLEKYVPELNRYLLCRSNPILDDNGNVQLIIEQLSDITERKQMEDAIRQSNQKLRLLTGLTRHDILNLLNAIYFYHELALESPDLKASREYITRAKEAGERIEATIGFTREYEEFGVASSGWQLIHPIIESAKQEISPGTIQINNTVPESIEVYADPIIRKVFTTLLENAIRHGKKVTQIKFGVDERQKELVIFCEDDGAGIPDAEKTQIFGHGFGKNTGIGLFLSREILSITGLSISETGLFGKGARFEIHVPSEKWRSKKI</sequence>
<dbReference type="AlphaFoldDB" id="A0A8E7EKJ3"/>
<evidence type="ECO:0000256" key="1">
    <source>
        <dbReference type="ARBA" id="ARBA00000085"/>
    </source>
</evidence>
<dbReference type="PANTHER" id="PTHR43304">
    <property type="entry name" value="PHYTOCHROME-LIKE PROTEIN CPH1"/>
    <property type="match status" value="1"/>
</dbReference>
<reference evidence="11 12" key="1">
    <citation type="submission" date="2021-05" db="EMBL/GenBank/DDBJ databases">
        <title>A novel Methanospirillum isolate from a pyrite-forming mixed culture.</title>
        <authorList>
            <person name="Bunk B."/>
            <person name="Sproer C."/>
            <person name="Spring S."/>
            <person name="Pester M."/>
        </authorList>
    </citation>
    <scope>NUCLEOTIDE SEQUENCE [LARGE SCALE GENOMIC DNA]</scope>
    <source>
        <strain evidence="11 12">J.3.6.1-F.2.7.3</strain>
    </source>
</reference>
<dbReference type="InterPro" id="IPR005467">
    <property type="entry name" value="His_kinase_dom"/>
</dbReference>
<protein>
    <recommendedName>
        <fullName evidence="2">histidine kinase</fullName>
        <ecNumber evidence="2">2.7.13.3</ecNumber>
    </recommendedName>
</protein>
<dbReference type="CDD" id="cd00130">
    <property type="entry name" value="PAS"/>
    <property type="match status" value="1"/>
</dbReference>
<dbReference type="SUPFAM" id="SSF55785">
    <property type="entry name" value="PYP-like sensor domain (PAS domain)"/>
    <property type="match status" value="4"/>
</dbReference>
<feature type="domain" description="PAC" evidence="10">
    <location>
        <begin position="224"/>
        <end position="276"/>
    </location>
</feature>
<evidence type="ECO:0000313" key="12">
    <source>
        <dbReference type="Proteomes" id="UP000680656"/>
    </source>
</evidence>
<feature type="domain" description="Response regulatory" evidence="8">
    <location>
        <begin position="14"/>
        <end position="129"/>
    </location>
</feature>
<evidence type="ECO:0000256" key="4">
    <source>
        <dbReference type="ARBA" id="ARBA00022679"/>
    </source>
</evidence>
<dbReference type="InterPro" id="IPR004358">
    <property type="entry name" value="Sig_transdc_His_kin-like_C"/>
</dbReference>
<evidence type="ECO:0000256" key="5">
    <source>
        <dbReference type="ARBA" id="ARBA00022777"/>
    </source>
</evidence>
<dbReference type="Gene3D" id="3.40.50.2300">
    <property type="match status" value="1"/>
</dbReference>
<dbReference type="PROSITE" id="PS50112">
    <property type="entry name" value="PAS"/>
    <property type="match status" value="2"/>
</dbReference>
<dbReference type="Pfam" id="PF13188">
    <property type="entry name" value="PAS_8"/>
    <property type="match status" value="2"/>
</dbReference>
<dbReference type="GO" id="GO:0000155">
    <property type="term" value="F:phosphorelay sensor kinase activity"/>
    <property type="evidence" value="ECO:0007669"/>
    <property type="project" value="InterPro"/>
</dbReference>
<dbReference type="CDD" id="cd00082">
    <property type="entry name" value="HisKA"/>
    <property type="match status" value="1"/>
</dbReference>
<evidence type="ECO:0000256" key="6">
    <source>
        <dbReference type="PROSITE-ProRule" id="PRU00169"/>
    </source>
</evidence>
<dbReference type="PRINTS" id="PR00344">
    <property type="entry name" value="BCTRLSENSOR"/>
</dbReference>
<proteinExistence type="predicted"/>
<feature type="domain" description="PAC" evidence="10">
    <location>
        <begin position="350"/>
        <end position="402"/>
    </location>
</feature>
<keyword evidence="5" id="KW-0418">Kinase</keyword>
<dbReference type="InterPro" id="IPR011006">
    <property type="entry name" value="CheY-like_superfamily"/>
</dbReference>
<feature type="modified residue" description="4-aspartylphosphate" evidence="6">
    <location>
        <position position="64"/>
    </location>
</feature>
<dbReference type="InterPro" id="IPR003594">
    <property type="entry name" value="HATPase_dom"/>
</dbReference>
<dbReference type="InterPro" id="IPR003661">
    <property type="entry name" value="HisK_dim/P_dom"/>
</dbReference>
<comment type="catalytic activity">
    <reaction evidence="1">
        <text>ATP + protein L-histidine = ADP + protein N-phospho-L-histidine.</text>
        <dbReference type="EC" id="2.7.13.3"/>
    </reaction>
</comment>
<keyword evidence="4" id="KW-0808">Transferase</keyword>
<dbReference type="PROSITE" id="PS50113">
    <property type="entry name" value="PAC"/>
    <property type="match status" value="3"/>
</dbReference>
<dbReference type="CDD" id="cd00075">
    <property type="entry name" value="HATPase"/>
    <property type="match status" value="1"/>
</dbReference>
<dbReference type="InterPro" id="IPR001610">
    <property type="entry name" value="PAC"/>
</dbReference>
<dbReference type="Pfam" id="PF13426">
    <property type="entry name" value="PAS_9"/>
    <property type="match status" value="1"/>
</dbReference>
<name>A0A8E7EKJ3_9EURY</name>
<dbReference type="InterPro" id="IPR052162">
    <property type="entry name" value="Sensor_kinase/Photoreceptor"/>
</dbReference>
<keyword evidence="12" id="KW-1185">Reference proteome</keyword>
<dbReference type="SUPFAM" id="SSF52172">
    <property type="entry name" value="CheY-like"/>
    <property type="match status" value="1"/>
</dbReference>